<protein>
    <recommendedName>
        <fullName evidence="4">Transposase, Ptta/En/Spm, plant</fullName>
    </recommendedName>
</protein>
<gene>
    <name evidence="2" type="ORF">RchiOBHm_Chr2g0151391</name>
</gene>
<reference evidence="2 3" key="1">
    <citation type="journal article" date="2018" name="Nat. Genet.">
        <title>The Rosa genome provides new insights in the design of modern roses.</title>
        <authorList>
            <person name="Bendahmane M."/>
        </authorList>
    </citation>
    <scope>NUCLEOTIDE SEQUENCE [LARGE SCALE GENOMIC DNA]</scope>
    <source>
        <strain evidence="3">cv. Old Blush</strain>
    </source>
</reference>
<name>A0A2P6S058_ROSCH</name>
<comment type="caution">
    <text evidence="2">The sequence shown here is derived from an EMBL/GenBank/DDBJ whole genome shotgun (WGS) entry which is preliminary data.</text>
</comment>
<evidence type="ECO:0000313" key="3">
    <source>
        <dbReference type="Proteomes" id="UP000238479"/>
    </source>
</evidence>
<dbReference type="Gramene" id="PRQ52059">
    <property type="protein sequence ID" value="PRQ52059"/>
    <property type="gene ID" value="RchiOBHm_Chr2g0151391"/>
</dbReference>
<evidence type="ECO:0000313" key="2">
    <source>
        <dbReference type="EMBL" id="PRQ52059.1"/>
    </source>
</evidence>
<dbReference type="AlphaFoldDB" id="A0A2P6S058"/>
<dbReference type="OMA" id="KRANWED"/>
<dbReference type="PANTHER" id="PTHR33144:SF50">
    <property type="entry name" value="OS03G0714750 PROTEIN"/>
    <property type="match status" value="1"/>
</dbReference>
<organism evidence="2 3">
    <name type="scientific">Rosa chinensis</name>
    <name type="common">China rose</name>
    <dbReference type="NCBI Taxonomy" id="74649"/>
    <lineage>
        <taxon>Eukaryota</taxon>
        <taxon>Viridiplantae</taxon>
        <taxon>Streptophyta</taxon>
        <taxon>Embryophyta</taxon>
        <taxon>Tracheophyta</taxon>
        <taxon>Spermatophyta</taxon>
        <taxon>Magnoliopsida</taxon>
        <taxon>eudicotyledons</taxon>
        <taxon>Gunneridae</taxon>
        <taxon>Pentapetalae</taxon>
        <taxon>rosids</taxon>
        <taxon>fabids</taxon>
        <taxon>Rosales</taxon>
        <taxon>Rosaceae</taxon>
        <taxon>Rosoideae</taxon>
        <taxon>Rosoideae incertae sedis</taxon>
        <taxon>Rosa</taxon>
    </lineage>
</organism>
<dbReference type="Proteomes" id="UP000238479">
    <property type="component" value="Chromosome 2"/>
</dbReference>
<sequence length="281" mass="32972">MEGFNGDEDNILEQLGLDNLTEDLGNIVENRKRQRNDNEDDELNGVNGDDNGRGKNIIKWGRNGVRENVLWDDGGAPIWPTQKCGEFSRYLGYLASDGGLYPIDVPSFTEFKKGDNHDRMWEKVQGTIDWSNPETEKRKFTIRKYVIDIINDRWRHHKHILKKKFWEPYQNSPSRFVCSDNTVDSGQWERFVTRLEKAETKEKAAINVRNRKQKKMSHTTGTMTYAAKIYKWQLENKKDAPPNRKERFKITHLKKGSKTEYIDEASTQAVKTKGFQKRWRN</sequence>
<dbReference type="PANTHER" id="PTHR33144">
    <property type="entry name" value="OS10G0409366 PROTEIN-RELATED"/>
    <property type="match status" value="1"/>
</dbReference>
<keyword evidence="3" id="KW-1185">Reference proteome</keyword>
<evidence type="ECO:0000256" key="1">
    <source>
        <dbReference type="SAM" id="MobiDB-lite"/>
    </source>
</evidence>
<proteinExistence type="predicted"/>
<feature type="region of interest" description="Disordered" evidence="1">
    <location>
        <begin position="29"/>
        <end position="54"/>
    </location>
</feature>
<dbReference type="EMBL" id="PDCK01000040">
    <property type="protein sequence ID" value="PRQ52059.1"/>
    <property type="molecule type" value="Genomic_DNA"/>
</dbReference>
<accession>A0A2P6S058</accession>
<dbReference type="STRING" id="74649.A0A2P6S058"/>
<evidence type="ECO:0008006" key="4">
    <source>
        <dbReference type="Google" id="ProtNLM"/>
    </source>
</evidence>